<dbReference type="HOGENOM" id="CLU_144811_5_3_0"/>
<dbReference type="InterPro" id="IPR002696">
    <property type="entry name" value="Membr_insert_effic_factor_YidD"/>
</dbReference>
<comment type="function">
    <text evidence="1">Could be involved in insertion of integral membrane proteins into the membrane.</text>
</comment>
<accession>D5MLW7</accession>
<proteinExistence type="inferred from homology"/>
<gene>
    <name evidence="2" type="ORF">DAMO_2951</name>
</gene>
<name>D5MLW7_METO1</name>
<dbReference type="Pfam" id="PF01809">
    <property type="entry name" value="YidD"/>
    <property type="match status" value="1"/>
</dbReference>
<dbReference type="HAMAP" id="MF_00386">
    <property type="entry name" value="UPF0161_YidD"/>
    <property type="match status" value="1"/>
</dbReference>
<comment type="similarity">
    <text evidence="1">Belongs to the UPF0161 family.</text>
</comment>
<dbReference type="PANTHER" id="PTHR33383">
    <property type="entry name" value="MEMBRANE PROTEIN INSERTION EFFICIENCY FACTOR-RELATED"/>
    <property type="match status" value="1"/>
</dbReference>
<dbReference type="EMBL" id="FP565575">
    <property type="protein sequence ID" value="CBE70024.1"/>
    <property type="molecule type" value="Genomic_DNA"/>
</dbReference>
<dbReference type="STRING" id="671143.DAMO_2951"/>
<dbReference type="NCBIfam" id="TIGR00278">
    <property type="entry name" value="membrane protein insertion efficiency factor YidD"/>
    <property type="match status" value="1"/>
</dbReference>
<dbReference type="PANTHER" id="PTHR33383:SF1">
    <property type="entry name" value="MEMBRANE PROTEIN INSERTION EFFICIENCY FACTOR-RELATED"/>
    <property type="match status" value="1"/>
</dbReference>
<evidence type="ECO:0000313" key="2">
    <source>
        <dbReference type="EMBL" id="CBE70024.1"/>
    </source>
</evidence>
<dbReference type="Proteomes" id="UP000006898">
    <property type="component" value="Chromosome"/>
</dbReference>
<comment type="subcellular location">
    <subcellularLocation>
        <location evidence="1">Cell membrane</location>
        <topology evidence="1">Peripheral membrane protein</topology>
        <orientation evidence="1">Cytoplasmic side</orientation>
    </subcellularLocation>
</comment>
<reference evidence="2 3" key="1">
    <citation type="journal article" date="2010" name="Nature">
        <title>Nitrite-driven anaerobic methane oxidation by oxygenic bacteria.</title>
        <authorList>
            <person name="Ettwig K.F."/>
            <person name="Butler M.K."/>
            <person name="Le Paslier D."/>
            <person name="Pelletier E."/>
            <person name="Mangenot S."/>
            <person name="Kuypers M.M.M."/>
            <person name="Schreiber F."/>
            <person name="Dutilh B.E."/>
            <person name="Zedelius J."/>
            <person name="de Beer D."/>
            <person name="Gloerich J."/>
            <person name="Wessels H.J.C.T."/>
            <person name="van Allen T."/>
            <person name="Luesken F."/>
            <person name="Wu M."/>
            <person name="van de Pas-Schoonen K.T."/>
            <person name="Op den Camp H.J.M."/>
            <person name="Janssen-Megens E.M."/>
            <person name="Francoijs K-J."/>
            <person name="Stunnenberg H."/>
            <person name="Weissenbach J."/>
            <person name="Jetten M.S.M."/>
            <person name="Strous M."/>
        </authorList>
    </citation>
    <scope>NUCLEOTIDE SEQUENCE [LARGE SCALE GENOMIC DNA]</scope>
</reference>
<sequence>MSTRVNSHHPAPPNHRLGQVTPARIVRGILVAYKAMVSPLLPPACRFYPTCADYADEAIGRYGLTRGLLLAAYRLARCHPWCEGGYDPVK</sequence>
<evidence type="ECO:0000313" key="3">
    <source>
        <dbReference type="Proteomes" id="UP000006898"/>
    </source>
</evidence>
<keyword evidence="1" id="KW-0472">Membrane</keyword>
<dbReference type="GO" id="GO:0005886">
    <property type="term" value="C:plasma membrane"/>
    <property type="evidence" value="ECO:0007669"/>
    <property type="project" value="UniProtKB-SubCell"/>
</dbReference>
<organism evidence="2 3">
    <name type="scientific">Methylomirabilis oxygeniifera</name>
    <dbReference type="NCBI Taxonomy" id="671143"/>
    <lineage>
        <taxon>Bacteria</taxon>
        <taxon>Candidatus Methylomirabilota</taxon>
        <taxon>Candidatus Methylomirabilia</taxon>
        <taxon>Candidatus Methylomirabilales</taxon>
        <taxon>Candidatus Methylomirabilaceae</taxon>
        <taxon>Candidatus Methylomirabilis</taxon>
    </lineage>
</organism>
<protein>
    <recommendedName>
        <fullName evidence="1">Putative membrane protein insertion efficiency factor</fullName>
    </recommendedName>
</protein>
<keyword evidence="1" id="KW-1003">Cell membrane</keyword>
<dbReference type="SMART" id="SM01234">
    <property type="entry name" value="Haemolytic"/>
    <property type="match status" value="1"/>
</dbReference>
<evidence type="ECO:0000256" key="1">
    <source>
        <dbReference type="HAMAP-Rule" id="MF_00386"/>
    </source>
</evidence>
<dbReference type="AlphaFoldDB" id="D5MLW7"/>
<dbReference type="eggNOG" id="COG0759">
    <property type="taxonomic scope" value="Bacteria"/>
</dbReference>
<dbReference type="KEGG" id="mox:DAMO_2951"/>